<keyword evidence="5" id="KW-1185">Reference proteome</keyword>
<organism evidence="4 5">
    <name type="scientific">Actinotalea lenta</name>
    <dbReference type="NCBI Taxonomy" id="3064654"/>
    <lineage>
        <taxon>Bacteria</taxon>
        <taxon>Bacillati</taxon>
        <taxon>Actinomycetota</taxon>
        <taxon>Actinomycetes</taxon>
        <taxon>Micrococcales</taxon>
        <taxon>Cellulomonadaceae</taxon>
        <taxon>Actinotalea</taxon>
    </lineage>
</organism>
<name>A0ABT9D8V8_9CELL</name>
<dbReference type="Proteomes" id="UP001232536">
    <property type="component" value="Unassembled WGS sequence"/>
</dbReference>
<comment type="caution">
    <text evidence="4">The sequence shown here is derived from an EMBL/GenBank/DDBJ whole genome shotgun (WGS) entry which is preliminary data.</text>
</comment>
<dbReference type="CDD" id="cd05233">
    <property type="entry name" value="SDR_c"/>
    <property type="match status" value="1"/>
</dbReference>
<dbReference type="PANTHER" id="PTHR44196:SF1">
    <property type="entry name" value="DEHYDROGENASE_REDUCTASE SDR FAMILY MEMBER 7B"/>
    <property type="match status" value="1"/>
</dbReference>
<dbReference type="EC" id="1.-.-.-" evidence="4"/>
<dbReference type="EMBL" id="JAUQYP010000001">
    <property type="protein sequence ID" value="MDO8106568.1"/>
    <property type="molecule type" value="Genomic_DNA"/>
</dbReference>
<evidence type="ECO:0000256" key="3">
    <source>
        <dbReference type="RuleBase" id="RU000363"/>
    </source>
</evidence>
<gene>
    <name evidence="4" type="ORF">Q6348_05085</name>
</gene>
<evidence type="ECO:0000313" key="5">
    <source>
        <dbReference type="Proteomes" id="UP001232536"/>
    </source>
</evidence>
<dbReference type="SUPFAM" id="SSF51735">
    <property type="entry name" value="NAD(P)-binding Rossmann-fold domains"/>
    <property type="match status" value="1"/>
</dbReference>
<dbReference type="Pfam" id="PF00106">
    <property type="entry name" value="adh_short"/>
    <property type="match status" value="1"/>
</dbReference>
<dbReference type="PRINTS" id="PR00080">
    <property type="entry name" value="SDRFAMILY"/>
</dbReference>
<comment type="similarity">
    <text evidence="1 3">Belongs to the short-chain dehydrogenases/reductases (SDR) family.</text>
</comment>
<keyword evidence="2 4" id="KW-0560">Oxidoreductase</keyword>
<protein>
    <submittedName>
        <fullName evidence="4">SDR family oxidoreductase</fullName>
        <ecNumber evidence="4">1.-.-.-</ecNumber>
    </submittedName>
</protein>
<dbReference type="InterPro" id="IPR002347">
    <property type="entry name" value="SDR_fam"/>
</dbReference>
<proteinExistence type="inferred from homology"/>
<evidence type="ECO:0000256" key="2">
    <source>
        <dbReference type="ARBA" id="ARBA00023002"/>
    </source>
</evidence>
<dbReference type="GO" id="GO:0016491">
    <property type="term" value="F:oxidoreductase activity"/>
    <property type="evidence" value="ECO:0007669"/>
    <property type="project" value="UniProtKB-KW"/>
</dbReference>
<sequence>MVVAPLRTARTAVVTGAGRGIGAAVARGLAARGYEVALLGRTEAHLRTSAQEILAEQPESRVHVIPVDLVDAQQVRSAARAAEDALGSVDLLVQNAGVVEHDELPFAEDDVEDVWRVVEANLRGPMLLAHALLPGMLAVGGGRMVHVNSGSGYRASGVYTGYHVSKGALARFTTQLDAQYRARGLVVLDVAPGVVATDMTAGMPTHSGRTEWTPVEEMVALVAAVGDGELDALAGRFVRAGADTVASLHERTEQILATGARRLTLSLWGDDDPLR</sequence>
<dbReference type="InterPro" id="IPR036291">
    <property type="entry name" value="NAD(P)-bd_dom_sf"/>
</dbReference>
<accession>A0ABT9D8V8</accession>
<dbReference type="RefSeq" id="WP_304600219.1">
    <property type="nucleotide sequence ID" value="NZ_JAUQYO010000001.1"/>
</dbReference>
<reference evidence="4 5" key="1">
    <citation type="submission" date="2023-07" db="EMBL/GenBank/DDBJ databases">
        <title>Description of novel actinomycetes strains, isolated from tidal flat sediment.</title>
        <authorList>
            <person name="Lu C."/>
        </authorList>
    </citation>
    <scope>NUCLEOTIDE SEQUENCE [LARGE SCALE GENOMIC DNA]</scope>
    <source>
        <strain evidence="4 5">SYSU T00b441</strain>
    </source>
</reference>
<dbReference type="PANTHER" id="PTHR44196">
    <property type="entry name" value="DEHYDROGENASE/REDUCTASE SDR FAMILY MEMBER 7B"/>
    <property type="match status" value="1"/>
</dbReference>
<dbReference type="Gene3D" id="3.40.50.720">
    <property type="entry name" value="NAD(P)-binding Rossmann-like Domain"/>
    <property type="match status" value="1"/>
</dbReference>
<dbReference type="PRINTS" id="PR00081">
    <property type="entry name" value="GDHRDH"/>
</dbReference>
<evidence type="ECO:0000256" key="1">
    <source>
        <dbReference type="ARBA" id="ARBA00006484"/>
    </source>
</evidence>
<evidence type="ECO:0000313" key="4">
    <source>
        <dbReference type="EMBL" id="MDO8106568.1"/>
    </source>
</evidence>